<evidence type="ECO:0000313" key="8">
    <source>
        <dbReference type="Proteomes" id="UP001320715"/>
    </source>
</evidence>
<feature type="short sequence motif" description="GXGXXG" evidence="4">
    <location>
        <begin position="36"/>
        <end position="41"/>
    </location>
</feature>
<evidence type="ECO:0000313" key="7">
    <source>
        <dbReference type="EMBL" id="MCO6409544.1"/>
    </source>
</evidence>
<feature type="active site" description="Nucleophile" evidence="4">
    <location>
        <position position="66"/>
    </location>
</feature>
<feature type="active site" description="Proton acceptor" evidence="4">
    <location>
        <position position="218"/>
    </location>
</feature>
<accession>A0ABT1CTM6</accession>
<dbReference type="InterPro" id="IPR050301">
    <property type="entry name" value="NTE"/>
</dbReference>
<feature type="short sequence motif" description="GXSXG" evidence="4">
    <location>
        <begin position="64"/>
        <end position="68"/>
    </location>
</feature>
<feature type="domain" description="PNPLA" evidence="6">
    <location>
        <begin position="32"/>
        <end position="231"/>
    </location>
</feature>
<evidence type="ECO:0000256" key="2">
    <source>
        <dbReference type="ARBA" id="ARBA00022963"/>
    </source>
</evidence>
<dbReference type="InterPro" id="IPR002641">
    <property type="entry name" value="PNPLA_dom"/>
</dbReference>
<evidence type="ECO:0000256" key="1">
    <source>
        <dbReference type="ARBA" id="ARBA00022801"/>
    </source>
</evidence>
<dbReference type="PANTHER" id="PTHR14226">
    <property type="entry name" value="NEUROPATHY TARGET ESTERASE/SWISS CHEESE D.MELANOGASTER"/>
    <property type="match status" value="1"/>
</dbReference>
<organism evidence="7 8">
    <name type="scientific">Hoeflea alexandrii</name>
    <dbReference type="NCBI Taxonomy" id="288436"/>
    <lineage>
        <taxon>Bacteria</taxon>
        <taxon>Pseudomonadati</taxon>
        <taxon>Pseudomonadota</taxon>
        <taxon>Alphaproteobacteria</taxon>
        <taxon>Hyphomicrobiales</taxon>
        <taxon>Rhizobiaceae</taxon>
        <taxon>Hoeflea</taxon>
    </lineage>
</organism>
<dbReference type="SUPFAM" id="SSF52151">
    <property type="entry name" value="FabD/lysophospholipase-like"/>
    <property type="match status" value="1"/>
</dbReference>
<dbReference type="InterPro" id="IPR016035">
    <property type="entry name" value="Acyl_Trfase/lysoPLipase"/>
</dbReference>
<dbReference type="PANTHER" id="PTHR14226:SF78">
    <property type="entry name" value="SLR0060 PROTEIN"/>
    <property type="match status" value="1"/>
</dbReference>
<dbReference type="Gene3D" id="3.40.1090.10">
    <property type="entry name" value="Cytosolic phospholipase A2 catalytic domain"/>
    <property type="match status" value="2"/>
</dbReference>
<feature type="region of interest" description="Disordered" evidence="5">
    <location>
        <begin position="361"/>
        <end position="389"/>
    </location>
</feature>
<evidence type="ECO:0000256" key="3">
    <source>
        <dbReference type="ARBA" id="ARBA00023098"/>
    </source>
</evidence>
<dbReference type="Pfam" id="PF01734">
    <property type="entry name" value="Patatin"/>
    <property type="match status" value="1"/>
</dbReference>
<name>A0ABT1CTM6_9HYPH</name>
<proteinExistence type="predicted"/>
<reference evidence="7 8" key="1">
    <citation type="submission" date="2020-01" db="EMBL/GenBank/DDBJ databases">
        <title>Genomes of bacteria type strains.</title>
        <authorList>
            <person name="Chen J."/>
            <person name="Zhu S."/>
            <person name="Yang J."/>
        </authorList>
    </citation>
    <scope>NUCLEOTIDE SEQUENCE [LARGE SCALE GENOMIC DNA]</scope>
    <source>
        <strain evidence="7 8">DSM 16655</strain>
    </source>
</reference>
<keyword evidence="8" id="KW-1185">Reference proteome</keyword>
<keyword evidence="3 4" id="KW-0443">Lipid metabolism</keyword>
<sequence>MDSAMSVRKPAVRAKSAHVAGAKTNGIRRINLALQGGGAHGAFTWGVIDRLLDEPDIEFEGLSGTSAGAVNAVVLAHGLMEGGRIGGQAALEDFWRRSSRGGSVWSPVNALPQGVIPGMEFLSAATYAAFDTMTRTFSPYEFNPFDVNPLHDLLSESVDFDAMHQHCDTKLFISATNVRSGRVRVFETPEVSADVVMASACLPFLFKAVEIDGDHYWDGGYVGNPALFPFFYNCESRDVMIVHINPMERDEVPKTAPDILNRINEISFNSSLLDEMRAINFVTRLIEQDWLKDEYKNRLRHILVHSVRADEALLDLPVSSKFDVRWSFLTDLRDRGRLEADRWLEANRDALGKNSTVDLESQYLGLPGPRRKDGSQTRDAPALAESGSD</sequence>
<feature type="short sequence motif" description="DGA/G" evidence="4">
    <location>
        <begin position="218"/>
        <end position="220"/>
    </location>
</feature>
<gene>
    <name evidence="7" type="ORF">GTW23_15285</name>
</gene>
<dbReference type="Proteomes" id="UP001320715">
    <property type="component" value="Unassembled WGS sequence"/>
</dbReference>
<evidence type="ECO:0000256" key="5">
    <source>
        <dbReference type="SAM" id="MobiDB-lite"/>
    </source>
</evidence>
<keyword evidence="1 4" id="KW-0378">Hydrolase</keyword>
<evidence type="ECO:0000256" key="4">
    <source>
        <dbReference type="PROSITE-ProRule" id="PRU01161"/>
    </source>
</evidence>
<evidence type="ECO:0000259" key="6">
    <source>
        <dbReference type="PROSITE" id="PS51635"/>
    </source>
</evidence>
<keyword evidence="2 4" id="KW-0442">Lipid degradation</keyword>
<protein>
    <submittedName>
        <fullName evidence="7">Patatin-like phospholipase family protein</fullName>
    </submittedName>
</protein>
<dbReference type="PROSITE" id="PS51635">
    <property type="entry name" value="PNPLA"/>
    <property type="match status" value="1"/>
</dbReference>
<comment type="caution">
    <text evidence="7">The sequence shown here is derived from an EMBL/GenBank/DDBJ whole genome shotgun (WGS) entry which is preliminary data.</text>
</comment>
<dbReference type="EMBL" id="JAAAML010000003">
    <property type="protein sequence ID" value="MCO6409544.1"/>
    <property type="molecule type" value="Genomic_DNA"/>
</dbReference>